<evidence type="ECO:0000313" key="1">
    <source>
        <dbReference type="EMBL" id="BAC49311.1"/>
    </source>
</evidence>
<dbReference type="AlphaFoldDB" id="Q89MZ6"/>
<dbReference type="eggNOG" id="ENOG503303A">
    <property type="taxonomic scope" value="Bacteria"/>
</dbReference>
<dbReference type="KEGG" id="bja:blr4046"/>
<dbReference type="EMBL" id="BA000040">
    <property type="protein sequence ID" value="BAC49311.1"/>
    <property type="molecule type" value="Genomic_DNA"/>
</dbReference>
<dbReference type="EnsemblBacteria" id="BAC49311">
    <property type="protein sequence ID" value="BAC49311"/>
    <property type="gene ID" value="BAC49311"/>
</dbReference>
<gene>
    <name evidence="1" type="ordered locus">blr4046</name>
</gene>
<protein>
    <submittedName>
        <fullName evidence="1">Blr4046 protein</fullName>
    </submittedName>
</protein>
<dbReference type="Proteomes" id="UP000002526">
    <property type="component" value="Chromosome"/>
</dbReference>
<keyword evidence="2" id="KW-1185">Reference proteome</keyword>
<proteinExistence type="predicted"/>
<reference evidence="2" key="1">
    <citation type="journal article" date="2002" name="DNA Res.">
        <title>Complete genomic sequence of nitrogen-fixing symbiotic bacterium Bradyrhizobium japonicum USDA110.</title>
        <authorList>
            <person name="Kaneko T."/>
            <person name="Nakamura Y."/>
            <person name="Sato S."/>
            <person name="Minamisawa K."/>
            <person name="Uchiumi T."/>
            <person name="Sasamoto S."/>
            <person name="Watanabe A."/>
            <person name="Idesawa K."/>
            <person name="Iriguchi M."/>
            <person name="Kawashima K."/>
            <person name="Kohara M."/>
            <person name="Matsumoto M."/>
            <person name="Shimpo S."/>
            <person name="Tsuruoka H."/>
            <person name="Wada T."/>
            <person name="Yamada M."/>
            <person name="Tabata S."/>
        </authorList>
    </citation>
    <scope>NUCLEOTIDE SEQUENCE [LARGE SCALE GENOMIC DNA]</scope>
    <source>
        <strain evidence="2">JCM 10833 / BCRC 13528 / IAM 13628 / NBRC 14792 / USDA 110</strain>
    </source>
</reference>
<dbReference type="InParanoid" id="Q89MZ6"/>
<dbReference type="OrthoDB" id="7997311at2"/>
<dbReference type="STRING" id="224911.AAV28_17245"/>
<name>Q89MZ6_BRADU</name>
<dbReference type="HOGENOM" id="CLU_1412787_0_0_5"/>
<organism evidence="1 2">
    <name type="scientific">Bradyrhizobium diazoefficiens (strain JCM 10833 / BCRC 13528 / IAM 13628 / NBRC 14792 / USDA 110)</name>
    <dbReference type="NCBI Taxonomy" id="224911"/>
    <lineage>
        <taxon>Bacteria</taxon>
        <taxon>Pseudomonadati</taxon>
        <taxon>Pseudomonadota</taxon>
        <taxon>Alphaproteobacteria</taxon>
        <taxon>Hyphomicrobiales</taxon>
        <taxon>Nitrobacteraceae</taxon>
        <taxon>Bradyrhizobium</taxon>
    </lineage>
</organism>
<dbReference type="PATRIC" id="fig|224911.5.peg.4055"/>
<evidence type="ECO:0000313" key="2">
    <source>
        <dbReference type="Proteomes" id="UP000002526"/>
    </source>
</evidence>
<accession>Q89MZ6</accession>
<sequence length="206" mass="22377">MPPFVHSGIESSHTMWRGILLLILLAISTVAADAQRRQINPIPFAHEPCSVLDNRPCTPSYCSPLEPGPCIPEIDYPYGQNLQLTIVSVPSESDRAKYRKPDHDLDTIGDLFAELRTCWSPPADNARAGMQMSVRFSFNKAGGLIGPPRLTYATAGVPADTRTTYLNAIDASLKACLPLKFTSGLGGALAGRPIAIRYVDNRQLGK</sequence>